<name>A0ABW2APY1_9MICO</name>
<evidence type="ECO:0000259" key="2">
    <source>
        <dbReference type="Pfam" id="PF12222"/>
    </source>
</evidence>
<keyword evidence="4" id="KW-1185">Reference proteome</keyword>
<dbReference type="Pfam" id="PF25156">
    <property type="entry name" value="PNGase_A_C"/>
    <property type="match status" value="1"/>
</dbReference>
<protein>
    <submittedName>
        <fullName evidence="3">Peptide-N4-asparagine amidase</fullName>
    </submittedName>
</protein>
<evidence type="ECO:0000313" key="4">
    <source>
        <dbReference type="Proteomes" id="UP001596356"/>
    </source>
</evidence>
<reference evidence="4" key="1">
    <citation type="journal article" date="2019" name="Int. J. Syst. Evol. Microbiol.">
        <title>The Global Catalogue of Microorganisms (GCM) 10K type strain sequencing project: providing services to taxonomists for standard genome sequencing and annotation.</title>
        <authorList>
            <consortium name="The Broad Institute Genomics Platform"/>
            <consortium name="The Broad Institute Genome Sequencing Center for Infectious Disease"/>
            <person name="Wu L."/>
            <person name="Ma J."/>
        </authorList>
    </citation>
    <scope>NUCLEOTIDE SEQUENCE [LARGE SCALE GENOMIC DNA]</scope>
    <source>
        <strain evidence="4">NBRC 106593</strain>
    </source>
</reference>
<feature type="chain" id="PRO_5046281663" evidence="1">
    <location>
        <begin position="26"/>
        <end position="552"/>
    </location>
</feature>
<feature type="domain" description="Peptide N-acetyl-beta-D-glucosaminyl asparaginase amidase A N-terminal" evidence="2">
    <location>
        <begin position="53"/>
        <end position="358"/>
    </location>
</feature>
<dbReference type="PANTHER" id="PTHR31104">
    <property type="entry name" value="PEPTIDE-N4-(N-ACETYL-BETA-GLUCOSAMINYL)ASPARAGINE AMIDASE A PROTEIN"/>
    <property type="match status" value="1"/>
</dbReference>
<dbReference type="RefSeq" id="WP_377820521.1">
    <property type="nucleotide sequence ID" value="NZ_JBHSWJ010000002.1"/>
</dbReference>
<comment type="caution">
    <text evidence="3">The sequence shown here is derived from an EMBL/GenBank/DDBJ whole genome shotgun (WGS) entry which is preliminary data.</text>
</comment>
<gene>
    <name evidence="3" type="ORF">ACFQBT_03850</name>
</gene>
<dbReference type="InterPro" id="IPR056948">
    <property type="entry name" value="PNGaseA_N"/>
</dbReference>
<keyword evidence="1" id="KW-0732">Signal</keyword>
<proteinExistence type="predicted"/>
<evidence type="ECO:0000313" key="3">
    <source>
        <dbReference type="EMBL" id="MFC6713024.1"/>
    </source>
</evidence>
<sequence>MIRRTAAVLTATVTLAAAGLGAAHASPLPAYIEQGGDDPVTAQPAVTTPGTRSCTVTLADAFPSNAADGSPQNYSGTLTPPKRCQGPWAKVVLSSTTTVSGRQYDRSGSLAIGGVTVWFGTTQEPSGATPTTFGFTKDITDFTSLLKKPQPFTGGYGNYTSSVYTGVYDQTVRITYYMADRAHPAPAVPDEVVAVPVEDLHPGATSSTTTLSGLPRNLTGARLQVTLKGNGCDEQWFTAVPDEVSAKFPGDGLCAAGAYREAAVSLDGRRAGAVGTFPHIYSGGIVPTLWRPVLAQNTLDLRPEDLDLTPFAGTLVDGTSHTMKFTIDPLNDTWNLAAVLFLFTDHHRARTSGALTRDDVAASPRTVTTSSSVTNGSVDYRQTARRSDVISGYVDTSAGRVSTTVTTGRTFTNSGTVSDDGLVQTVKQTDAMSTRSVSTSKGRVVASSLLSESYPITVDFSAADYQDDQNFSLKGSVDLTQNVSSLTTGRGWPAIRGWSWNVDTTGVLSRAGGVTSESDGSSTSTYRGTTDAGRFTACRITTDHGRVTSSSC</sequence>
<dbReference type="Pfam" id="PF12222">
    <property type="entry name" value="PNGaseA"/>
    <property type="match status" value="1"/>
</dbReference>
<dbReference type="Proteomes" id="UP001596356">
    <property type="component" value="Unassembled WGS sequence"/>
</dbReference>
<dbReference type="EMBL" id="JBHSWJ010000002">
    <property type="protein sequence ID" value="MFC6713024.1"/>
    <property type="molecule type" value="Genomic_DNA"/>
</dbReference>
<accession>A0ABW2APY1</accession>
<feature type="signal peptide" evidence="1">
    <location>
        <begin position="1"/>
        <end position="25"/>
    </location>
</feature>
<organism evidence="3 4">
    <name type="scientific">Branchiibius cervicis</name>
    <dbReference type="NCBI Taxonomy" id="908252"/>
    <lineage>
        <taxon>Bacteria</taxon>
        <taxon>Bacillati</taxon>
        <taxon>Actinomycetota</taxon>
        <taxon>Actinomycetes</taxon>
        <taxon>Micrococcales</taxon>
        <taxon>Dermacoccaceae</taxon>
        <taxon>Branchiibius</taxon>
    </lineage>
</organism>
<evidence type="ECO:0000256" key="1">
    <source>
        <dbReference type="SAM" id="SignalP"/>
    </source>
</evidence>
<dbReference type="InterPro" id="IPR021102">
    <property type="entry name" value="PNGase_A"/>
</dbReference>